<dbReference type="InterPro" id="IPR023753">
    <property type="entry name" value="FAD/NAD-binding_dom"/>
</dbReference>
<dbReference type="PRINTS" id="PR00368">
    <property type="entry name" value="FADPNR"/>
</dbReference>
<dbReference type="InterPro" id="IPR017224">
    <property type="entry name" value="Opine_Oxase_asu/HCN_bsu"/>
</dbReference>
<dbReference type="PRINTS" id="PR00411">
    <property type="entry name" value="PNDRDTASEI"/>
</dbReference>
<dbReference type="InterPro" id="IPR036188">
    <property type="entry name" value="FAD/NAD-bd_sf"/>
</dbReference>
<keyword evidence="5" id="KW-0670">Pyruvate</keyword>
<proteinExistence type="predicted"/>
<dbReference type="Proteomes" id="UP000183413">
    <property type="component" value="Unassembled WGS sequence"/>
</dbReference>
<dbReference type="Pfam" id="PF07992">
    <property type="entry name" value="Pyr_redox_2"/>
    <property type="match status" value="1"/>
</dbReference>
<dbReference type="eggNOG" id="COG0446">
    <property type="taxonomic scope" value="Bacteria"/>
</dbReference>
<protein>
    <submittedName>
        <fullName evidence="5">Pyruvate/2-oxoglutarate dehydrogenase complex, dihydrolipoamide dehydrogenase (E3) component</fullName>
    </submittedName>
</protein>
<keyword evidence="6" id="KW-1185">Reference proteome</keyword>
<dbReference type="InParanoid" id="A0A1I5SAJ7"/>
<dbReference type="RefSeq" id="WP_083598338.1">
    <property type="nucleotide sequence ID" value="NZ_FOVH01000016.1"/>
</dbReference>
<evidence type="ECO:0000256" key="1">
    <source>
        <dbReference type="ARBA" id="ARBA00023002"/>
    </source>
</evidence>
<evidence type="ECO:0000313" key="5">
    <source>
        <dbReference type="EMBL" id="SFP67732.1"/>
    </source>
</evidence>
<dbReference type="PIRSF" id="PIRSF037495">
    <property type="entry name" value="Opine_OX_OoxA/HcnB"/>
    <property type="match status" value="1"/>
</dbReference>
<name>A0A1I5SAJ7_9ACTN</name>
<feature type="compositionally biased region" description="Pro residues" evidence="2">
    <location>
        <begin position="454"/>
        <end position="463"/>
    </location>
</feature>
<keyword evidence="1" id="KW-0560">Oxidoreductase</keyword>
<dbReference type="CDD" id="cd19946">
    <property type="entry name" value="GlpA-like_Fer2_BFD-like"/>
    <property type="match status" value="1"/>
</dbReference>
<dbReference type="InterPro" id="IPR007419">
    <property type="entry name" value="BFD-like_2Fe2S-bd_dom"/>
</dbReference>
<evidence type="ECO:0000256" key="2">
    <source>
        <dbReference type="SAM" id="MobiDB-lite"/>
    </source>
</evidence>
<dbReference type="PANTHER" id="PTHR42949">
    <property type="entry name" value="ANAEROBIC GLYCEROL-3-PHOSPHATE DEHYDROGENASE SUBUNIT B"/>
    <property type="match status" value="1"/>
</dbReference>
<dbReference type="Gene3D" id="3.50.50.60">
    <property type="entry name" value="FAD/NAD(P)-binding domain"/>
    <property type="match status" value="2"/>
</dbReference>
<evidence type="ECO:0000313" key="6">
    <source>
        <dbReference type="Proteomes" id="UP000183413"/>
    </source>
</evidence>
<evidence type="ECO:0000259" key="4">
    <source>
        <dbReference type="Pfam" id="PF07992"/>
    </source>
</evidence>
<feature type="domain" description="BFD-like [2Fe-2S]-binding" evidence="3">
    <location>
        <begin position="400"/>
        <end position="449"/>
    </location>
</feature>
<accession>A0A1I5SAJ7</accession>
<dbReference type="Pfam" id="PF04324">
    <property type="entry name" value="Fer2_BFD"/>
    <property type="match status" value="1"/>
</dbReference>
<dbReference type="GO" id="GO:0016491">
    <property type="term" value="F:oxidoreductase activity"/>
    <property type="evidence" value="ECO:0007669"/>
    <property type="project" value="UniProtKB-KW"/>
</dbReference>
<gene>
    <name evidence="5" type="ORF">SAMN04489713_116100</name>
</gene>
<evidence type="ECO:0000259" key="3">
    <source>
        <dbReference type="Pfam" id="PF04324"/>
    </source>
</evidence>
<feature type="domain" description="FAD/NAD(P)-binding" evidence="4">
    <location>
        <begin position="15"/>
        <end position="333"/>
    </location>
</feature>
<feature type="region of interest" description="Disordered" evidence="2">
    <location>
        <begin position="452"/>
        <end position="483"/>
    </location>
</feature>
<dbReference type="InterPro" id="IPR051691">
    <property type="entry name" value="Metab_Enz_Cyan_OpOx_G3PDH"/>
</dbReference>
<dbReference type="PANTHER" id="PTHR42949:SF3">
    <property type="entry name" value="ANAEROBIC GLYCEROL-3-PHOSPHATE DEHYDROGENASE SUBUNIT B"/>
    <property type="match status" value="1"/>
</dbReference>
<dbReference type="Gene3D" id="1.10.10.1100">
    <property type="entry name" value="BFD-like [2Fe-2S]-binding domain"/>
    <property type="match status" value="1"/>
</dbReference>
<dbReference type="EMBL" id="FOVH01000016">
    <property type="protein sequence ID" value="SFP67732.1"/>
    <property type="molecule type" value="Genomic_DNA"/>
</dbReference>
<dbReference type="STRING" id="1993.SAMN04489713_116100"/>
<dbReference type="InterPro" id="IPR041854">
    <property type="entry name" value="BFD-like_2Fe2S-bd_dom_sf"/>
</dbReference>
<organism evidence="5 6">
    <name type="scientific">Actinomadura madurae</name>
    <dbReference type="NCBI Taxonomy" id="1993"/>
    <lineage>
        <taxon>Bacteria</taxon>
        <taxon>Bacillati</taxon>
        <taxon>Actinomycetota</taxon>
        <taxon>Actinomycetes</taxon>
        <taxon>Streptosporangiales</taxon>
        <taxon>Thermomonosporaceae</taxon>
        <taxon>Actinomadura</taxon>
    </lineage>
</organism>
<dbReference type="SUPFAM" id="SSF51905">
    <property type="entry name" value="FAD/NAD(P)-binding domain"/>
    <property type="match status" value="1"/>
</dbReference>
<reference evidence="5 6" key="1">
    <citation type="submission" date="2016-10" db="EMBL/GenBank/DDBJ databases">
        <authorList>
            <person name="de Groot N.N."/>
        </authorList>
    </citation>
    <scope>NUCLEOTIDE SEQUENCE [LARGE SCALE GENOMIC DNA]</scope>
    <source>
        <strain evidence="5 6">DSM 43067</strain>
    </source>
</reference>
<sequence length="483" mass="49981">MITNASTGTCRDSCFDVAVIGAGPAGLGAAAAAAAAGAATICIDGQRRPGGQYYRQPAGAAAASADRRQRSGAALYEAAVNAGSSYLPGTGVWGLSEDPHTTTVRRVELVTDGRLSQVSARSIVVAAGARERCAAFPGWTLPGVLTAGGVQALYKQHRIVPGKRILLAGSGPLLLVVAAAMVRAGGEVVAVVEAARVGGHSLRHPLSTTATMVRQPAKIWEGVHSVAALARHGVRVRTGWGVVRAHGRTEVTGATIARLDRQWRPIPGTDRYLDCDTIAIHHGLVPATEMLQLLGVSLSYQPALGGHVPVRDDTMATDAAGVFAAGDGAGVGGAGLALVEGEIAGAAAAAHALGMPYSTADLTRSQRVRLRRERRFQKHYSELFRSRPGLADLAGPDTPLCRCENVPEREVSAVINAGATTVTAVKSLTRCGMGNCQGRVCAPLIQDCLTRHLGPPPEQPPPLRARTPLEPVPLSAFASEAGQ</sequence>
<dbReference type="AlphaFoldDB" id="A0A1I5SAJ7"/>